<name>A0A202B7K1_CHRVL</name>
<evidence type="ECO:0008006" key="4">
    <source>
        <dbReference type="Google" id="ProtNLM"/>
    </source>
</evidence>
<dbReference type="EMBL" id="NHOO01000011">
    <property type="protein sequence ID" value="OVE47409.1"/>
    <property type="molecule type" value="Genomic_DNA"/>
</dbReference>
<dbReference type="Proteomes" id="UP000196342">
    <property type="component" value="Unassembled WGS sequence"/>
</dbReference>
<evidence type="ECO:0000313" key="2">
    <source>
        <dbReference type="EMBL" id="OVE47409.1"/>
    </source>
</evidence>
<dbReference type="AlphaFoldDB" id="A0A202B7K1"/>
<keyword evidence="3" id="KW-1185">Reference proteome</keyword>
<proteinExistence type="predicted"/>
<keyword evidence="1" id="KW-0732">Signal</keyword>
<feature type="signal peptide" evidence="1">
    <location>
        <begin position="1"/>
        <end position="30"/>
    </location>
</feature>
<gene>
    <name evidence="2" type="ORF">CBW21_14065</name>
</gene>
<sequence>MDYVMSKMHNMILAAGACALALGIPSTAGAVTITPPGAGGAPIPFSAVGPAVVGKSGVDVDCTAVFSGTVDGAGNILITSAAFKGIPVCRMIKASATPATPWVGKVTSLNRLTIDQVMVNVNTPILGGQCGPSLVGGQIADSGSETTISLSAAPLAGGCAISATLTTTPYMHVTP</sequence>
<evidence type="ECO:0000256" key="1">
    <source>
        <dbReference type="SAM" id="SignalP"/>
    </source>
</evidence>
<feature type="chain" id="PRO_5011252549" description="Activator protein" evidence="1">
    <location>
        <begin position="31"/>
        <end position="175"/>
    </location>
</feature>
<comment type="caution">
    <text evidence="2">The sequence shown here is derived from an EMBL/GenBank/DDBJ whole genome shotgun (WGS) entry which is preliminary data.</text>
</comment>
<dbReference type="PROSITE" id="PS51257">
    <property type="entry name" value="PROKAR_LIPOPROTEIN"/>
    <property type="match status" value="1"/>
</dbReference>
<evidence type="ECO:0000313" key="3">
    <source>
        <dbReference type="Proteomes" id="UP000196342"/>
    </source>
</evidence>
<accession>A0A202B7K1</accession>
<reference evidence="2 3" key="1">
    <citation type="submission" date="2017-05" db="EMBL/GenBank/DDBJ databases">
        <title>Chromobacterium violaceum GHPS1 isolated from Hydrocarbon polluted soil in French Guiana display an awesome secondary metabolite arsenal and a battery of drug and heavy-metal-resistance and detoxification of xenobiotics proteins.</title>
        <authorList>
            <person name="Belbahri L."/>
        </authorList>
    </citation>
    <scope>NUCLEOTIDE SEQUENCE [LARGE SCALE GENOMIC DNA]</scope>
    <source>
        <strain evidence="2 3">GHPS1</strain>
    </source>
</reference>
<organism evidence="2 3">
    <name type="scientific">Chromobacterium violaceum</name>
    <dbReference type="NCBI Taxonomy" id="536"/>
    <lineage>
        <taxon>Bacteria</taxon>
        <taxon>Pseudomonadati</taxon>
        <taxon>Pseudomonadota</taxon>
        <taxon>Betaproteobacteria</taxon>
        <taxon>Neisseriales</taxon>
        <taxon>Chromobacteriaceae</taxon>
        <taxon>Chromobacterium</taxon>
    </lineage>
</organism>
<protein>
    <recommendedName>
        <fullName evidence="4">Activator protein</fullName>
    </recommendedName>
</protein>